<dbReference type="AlphaFoldDB" id="A0A9P5MXD5"/>
<dbReference type="GO" id="GO:0070475">
    <property type="term" value="P:rRNA base methylation"/>
    <property type="evidence" value="ECO:0007669"/>
    <property type="project" value="InterPro"/>
</dbReference>
<dbReference type="PANTHER" id="PTHR11538">
    <property type="entry name" value="PHENYLALANYL-TRNA SYNTHETASE"/>
    <property type="match status" value="1"/>
</dbReference>
<dbReference type="Proteomes" id="UP000759537">
    <property type="component" value="Unassembled WGS sequence"/>
</dbReference>
<feature type="region of interest" description="Disordered" evidence="1">
    <location>
        <begin position="1"/>
        <end position="47"/>
    </location>
</feature>
<evidence type="ECO:0000313" key="3">
    <source>
        <dbReference type="EMBL" id="KAF8480993.1"/>
    </source>
</evidence>
<organism evidence="3 4">
    <name type="scientific">Russula ochroleuca</name>
    <dbReference type="NCBI Taxonomy" id="152965"/>
    <lineage>
        <taxon>Eukaryota</taxon>
        <taxon>Fungi</taxon>
        <taxon>Dikarya</taxon>
        <taxon>Basidiomycota</taxon>
        <taxon>Agaricomycotina</taxon>
        <taxon>Agaricomycetes</taxon>
        <taxon>Russulales</taxon>
        <taxon>Russulaceae</taxon>
        <taxon>Russula</taxon>
    </lineage>
</organism>
<dbReference type="OrthoDB" id="273345at2759"/>
<comment type="caution">
    <text evidence="3">The sequence shown here is derived from an EMBL/GenBank/DDBJ whole genome shotgun (WGS) entry which is preliminary data.</text>
</comment>
<feature type="domain" description="25S rRNA (uridine-N(3))-methyltransferase BMT5-like" evidence="2">
    <location>
        <begin position="60"/>
        <end position="287"/>
    </location>
</feature>
<dbReference type="Pfam" id="PF10354">
    <property type="entry name" value="BMT5-like"/>
    <property type="match status" value="1"/>
</dbReference>
<dbReference type="InterPro" id="IPR019446">
    <property type="entry name" value="BMT5-like"/>
</dbReference>
<dbReference type="GO" id="GO:0005737">
    <property type="term" value="C:cytoplasm"/>
    <property type="evidence" value="ECO:0007669"/>
    <property type="project" value="TreeGrafter"/>
</dbReference>
<proteinExistence type="predicted"/>
<keyword evidence="4" id="KW-1185">Reference proteome</keyword>
<protein>
    <recommendedName>
        <fullName evidence="2">25S rRNA (uridine-N(3))-methyltransferase BMT5-like domain-containing protein</fullName>
    </recommendedName>
</protein>
<feature type="region of interest" description="Disordered" evidence="1">
    <location>
        <begin position="184"/>
        <end position="214"/>
    </location>
</feature>
<name>A0A9P5MXD5_9AGAM</name>
<sequence>MAKNKKASLKAALSSTQARLKKKKQAEDAAAHKRAKGVTVKEQKSPRRSTVPFKALDKILLVGEGNFSFAVALLQHPPAQLDHFPPANIIATAFDTEEECYTKYPDAEQNIRVLREKGAQVLFGVDATRLEKTSALKGRAFDRIVWNFPHAGKGITDKDRNILSNQVLILGFLRSAERFLVRGPMPQLQPSRKRKRPSSDDEDECMYEDKNQAAGEDGRARGTILITLRNVPPYTDWYACRCCLRNVPKLAKSPPPPRSSSDLPNPHYVLFRSFIFNRSDWRGYEHRMTKGERAHGEGKSGEGGEDRTWEFFLKDE</sequence>
<evidence type="ECO:0000256" key="1">
    <source>
        <dbReference type="SAM" id="MobiDB-lite"/>
    </source>
</evidence>
<reference evidence="3" key="2">
    <citation type="journal article" date="2020" name="Nat. Commun.">
        <title>Large-scale genome sequencing of mycorrhizal fungi provides insights into the early evolution of symbiotic traits.</title>
        <authorList>
            <person name="Miyauchi S."/>
            <person name="Kiss E."/>
            <person name="Kuo A."/>
            <person name="Drula E."/>
            <person name="Kohler A."/>
            <person name="Sanchez-Garcia M."/>
            <person name="Morin E."/>
            <person name="Andreopoulos B."/>
            <person name="Barry K.W."/>
            <person name="Bonito G."/>
            <person name="Buee M."/>
            <person name="Carver A."/>
            <person name="Chen C."/>
            <person name="Cichocki N."/>
            <person name="Clum A."/>
            <person name="Culley D."/>
            <person name="Crous P.W."/>
            <person name="Fauchery L."/>
            <person name="Girlanda M."/>
            <person name="Hayes R.D."/>
            <person name="Keri Z."/>
            <person name="LaButti K."/>
            <person name="Lipzen A."/>
            <person name="Lombard V."/>
            <person name="Magnuson J."/>
            <person name="Maillard F."/>
            <person name="Murat C."/>
            <person name="Nolan M."/>
            <person name="Ohm R.A."/>
            <person name="Pangilinan J."/>
            <person name="Pereira M.F."/>
            <person name="Perotto S."/>
            <person name="Peter M."/>
            <person name="Pfister S."/>
            <person name="Riley R."/>
            <person name="Sitrit Y."/>
            <person name="Stielow J.B."/>
            <person name="Szollosi G."/>
            <person name="Zifcakova L."/>
            <person name="Stursova M."/>
            <person name="Spatafora J.W."/>
            <person name="Tedersoo L."/>
            <person name="Vaario L.M."/>
            <person name="Yamada A."/>
            <person name="Yan M."/>
            <person name="Wang P."/>
            <person name="Xu J."/>
            <person name="Bruns T."/>
            <person name="Baldrian P."/>
            <person name="Vilgalys R."/>
            <person name="Dunand C."/>
            <person name="Henrissat B."/>
            <person name="Grigoriev I.V."/>
            <person name="Hibbett D."/>
            <person name="Nagy L.G."/>
            <person name="Martin F.M."/>
        </authorList>
    </citation>
    <scope>NUCLEOTIDE SEQUENCE</scope>
    <source>
        <strain evidence="3">Prilba</strain>
    </source>
</reference>
<evidence type="ECO:0000313" key="4">
    <source>
        <dbReference type="Proteomes" id="UP000759537"/>
    </source>
</evidence>
<accession>A0A9P5MXD5</accession>
<dbReference type="GO" id="GO:0070042">
    <property type="term" value="F:rRNA (uridine-N3-)-methyltransferase activity"/>
    <property type="evidence" value="ECO:0007669"/>
    <property type="project" value="InterPro"/>
</dbReference>
<dbReference type="PANTHER" id="PTHR11538:SF26">
    <property type="entry name" value="FERREDOXIN-FOLD ANTICODON-BINDING DOMAIN-CONTAINING PROTEIN 1"/>
    <property type="match status" value="1"/>
</dbReference>
<evidence type="ECO:0000259" key="2">
    <source>
        <dbReference type="Pfam" id="PF10354"/>
    </source>
</evidence>
<gene>
    <name evidence="3" type="ORF">DFH94DRAFT_628967</name>
</gene>
<reference evidence="3" key="1">
    <citation type="submission" date="2019-10" db="EMBL/GenBank/DDBJ databases">
        <authorList>
            <consortium name="DOE Joint Genome Institute"/>
            <person name="Kuo A."/>
            <person name="Miyauchi S."/>
            <person name="Kiss E."/>
            <person name="Drula E."/>
            <person name="Kohler A."/>
            <person name="Sanchez-Garcia M."/>
            <person name="Andreopoulos B."/>
            <person name="Barry K.W."/>
            <person name="Bonito G."/>
            <person name="Buee M."/>
            <person name="Carver A."/>
            <person name="Chen C."/>
            <person name="Cichocki N."/>
            <person name="Clum A."/>
            <person name="Culley D."/>
            <person name="Crous P.W."/>
            <person name="Fauchery L."/>
            <person name="Girlanda M."/>
            <person name="Hayes R."/>
            <person name="Keri Z."/>
            <person name="LaButti K."/>
            <person name="Lipzen A."/>
            <person name="Lombard V."/>
            <person name="Magnuson J."/>
            <person name="Maillard F."/>
            <person name="Morin E."/>
            <person name="Murat C."/>
            <person name="Nolan M."/>
            <person name="Ohm R."/>
            <person name="Pangilinan J."/>
            <person name="Pereira M."/>
            <person name="Perotto S."/>
            <person name="Peter M."/>
            <person name="Riley R."/>
            <person name="Sitrit Y."/>
            <person name="Stielow B."/>
            <person name="Szollosi G."/>
            <person name="Zifcakova L."/>
            <person name="Stursova M."/>
            <person name="Spatafora J.W."/>
            <person name="Tedersoo L."/>
            <person name="Vaario L.-M."/>
            <person name="Yamada A."/>
            <person name="Yan M."/>
            <person name="Wang P."/>
            <person name="Xu J."/>
            <person name="Bruns T."/>
            <person name="Baldrian P."/>
            <person name="Vilgalys R."/>
            <person name="Henrissat B."/>
            <person name="Grigoriev I.V."/>
            <person name="Hibbett D."/>
            <person name="Nagy L.G."/>
            <person name="Martin F.M."/>
        </authorList>
    </citation>
    <scope>NUCLEOTIDE SEQUENCE</scope>
    <source>
        <strain evidence="3">Prilba</strain>
    </source>
</reference>
<dbReference type="EMBL" id="WHVB01000007">
    <property type="protein sequence ID" value="KAF8480993.1"/>
    <property type="molecule type" value="Genomic_DNA"/>
</dbReference>